<evidence type="ECO:0000313" key="10">
    <source>
        <dbReference type="EMBL" id="MBW8685822.1"/>
    </source>
</evidence>
<evidence type="ECO:0000313" key="11">
    <source>
        <dbReference type="Proteomes" id="UP000812961"/>
    </source>
</evidence>
<name>A0ABS7GDS5_9BACT</name>
<evidence type="ECO:0000256" key="8">
    <source>
        <dbReference type="SAM" id="SignalP"/>
    </source>
</evidence>
<dbReference type="InterPro" id="IPR012910">
    <property type="entry name" value="Plug_dom"/>
</dbReference>
<dbReference type="InterPro" id="IPR036942">
    <property type="entry name" value="Beta-barrel_TonB_sf"/>
</dbReference>
<gene>
    <name evidence="10" type="ORF">K1Y79_15890</name>
</gene>
<dbReference type="InterPro" id="IPR008969">
    <property type="entry name" value="CarboxyPept-like_regulatory"/>
</dbReference>
<accession>A0ABS7GDS5</accession>
<dbReference type="Pfam" id="PF13715">
    <property type="entry name" value="CarbopepD_reg_2"/>
    <property type="match status" value="1"/>
</dbReference>
<dbReference type="NCBIfam" id="TIGR04056">
    <property type="entry name" value="OMP_RagA_SusC"/>
    <property type="match status" value="1"/>
</dbReference>
<keyword evidence="4 7" id="KW-0812">Transmembrane</keyword>
<keyword evidence="3 7" id="KW-1134">Transmembrane beta strand</keyword>
<evidence type="ECO:0000256" key="2">
    <source>
        <dbReference type="ARBA" id="ARBA00022448"/>
    </source>
</evidence>
<dbReference type="PROSITE" id="PS52016">
    <property type="entry name" value="TONB_DEPENDENT_REC_3"/>
    <property type="match status" value="1"/>
</dbReference>
<dbReference type="EMBL" id="JAICCF010000003">
    <property type="protein sequence ID" value="MBW8685822.1"/>
    <property type="molecule type" value="Genomic_DNA"/>
</dbReference>
<comment type="caution">
    <text evidence="10">The sequence shown here is derived from an EMBL/GenBank/DDBJ whole genome shotgun (WGS) entry which is preliminary data.</text>
</comment>
<dbReference type="Gene3D" id="2.40.170.20">
    <property type="entry name" value="TonB-dependent receptor, beta-barrel domain"/>
    <property type="match status" value="1"/>
</dbReference>
<evidence type="ECO:0000256" key="5">
    <source>
        <dbReference type="ARBA" id="ARBA00023136"/>
    </source>
</evidence>
<dbReference type="Proteomes" id="UP000812961">
    <property type="component" value="Unassembled WGS sequence"/>
</dbReference>
<dbReference type="InterPro" id="IPR023997">
    <property type="entry name" value="TonB-dep_OMP_SusC/RagA_CS"/>
</dbReference>
<reference evidence="10 11" key="1">
    <citation type="submission" date="2021-08" db="EMBL/GenBank/DDBJ databases">
        <title>The genome sequence of Chitinophaga sp. B61.</title>
        <authorList>
            <person name="Zhang X."/>
        </authorList>
    </citation>
    <scope>NUCLEOTIDE SEQUENCE [LARGE SCALE GENOMIC DNA]</scope>
    <source>
        <strain evidence="10 11">B61</strain>
    </source>
</reference>
<feature type="signal peptide" evidence="8">
    <location>
        <begin position="1"/>
        <end position="20"/>
    </location>
</feature>
<organism evidence="10 11">
    <name type="scientific">Chitinophaga rhizophila</name>
    <dbReference type="NCBI Taxonomy" id="2866212"/>
    <lineage>
        <taxon>Bacteria</taxon>
        <taxon>Pseudomonadati</taxon>
        <taxon>Bacteroidota</taxon>
        <taxon>Chitinophagia</taxon>
        <taxon>Chitinophagales</taxon>
        <taxon>Chitinophagaceae</taxon>
        <taxon>Chitinophaga</taxon>
    </lineage>
</organism>
<keyword evidence="11" id="KW-1185">Reference proteome</keyword>
<feature type="domain" description="TonB-dependent receptor plug" evidence="9">
    <location>
        <begin position="115"/>
        <end position="236"/>
    </location>
</feature>
<evidence type="ECO:0000256" key="1">
    <source>
        <dbReference type="ARBA" id="ARBA00004571"/>
    </source>
</evidence>
<dbReference type="InterPro" id="IPR039426">
    <property type="entry name" value="TonB-dep_rcpt-like"/>
</dbReference>
<proteinExistence type="inferred from homology"/>
<dbReference type="InterPro" id="IPR037066">
    <property type="entry name" value="Plug_dom_sf"/>
</dbReference>
<evidence type="ECO:0000259" key="9">
    <source>
        <dbReference type="Pfam" id="PF07715"/>
    </source>
</evidence>
<dbReference type="NCBIfam" id="TIGR04057">
    <property type="entry name" value="SusC_RagA_signa"/>
    <property type="match status" value="1"/>
</dbReference>
<dbReference type="InterPro" id="IPR023996">
    <property type="entry name" value="TonB-dep_OMP_SusC/RagA"/>
</dbReference>
<evidence type="ECO:0000256" key="6">
    <source>
        <dbReference type="ARBA" id="ARBA00023237"/>
    </source>
</evidence>
<evidence type="ECO:0000256" key="7">
    <source>
        <dbReference type="PROSITE-ProRule" id="PRU01360"/>
    </source>
</evidence>
<dbReference type="Pfam" id="PF07715">
    <property type="entry name" value="Plug"/>
    <property type="match status" value="1"/>
</dbReference>
<dbReference type="Gene3D" id="2.170.130.10">
    <property type="entry name" value="TonB-dependent receptor, plug domain"/>
    <property type="match status" value="1"/>
</dbReference>
<keyword evidence="6 7" id="KW-0998">Cell outer membrane</keyword>
<dbReference type="RefSeq" id="WP_220251153.1">
    <property type="nucleotide sequence ID" value="NZ_JAICCF010000003.1"/>
</dbReference>
<sequence length="997" mass="109496">MKKGVFLYLFSLISVLPAFAQMRTLTGTVTADSSGAPLPGVTIHLKGSTYRVATNPDGTYSMNVDGTPELLFSMVGYSSRELKVGPAMTRLDVKLQSLSSKLSEVVVVGYGEQSQQYTTQAVSVVKAADFSNVPAVTPQQLLQGQVAGVSMTNSSGLLGNASLLRVRGTASITAGTQPLFIVDGVPLNDGSYNTAYGGGASLNPLLEINPEDIESMTVLKDAAAAAIYGSRGSNGVVLIATKKGGYRQKTQIKLDYATGWVSPAGKIDVMNGEEYVGFFNNYITKVTGAAPITPPAQTTDWPSLVTRTGRNNNYALSASGGNEKTRFYIGGNYANDESFVIGNNLQKLSGRINLEHTANKHLRIGVNFTTAYTNMDRITVESGTLAPYTRGLQNTPVTPAYTADGQYATPTNNVLANINLSTNKYYTRRNTGNAYAKLNITDYLWLKTDWGMDLLETEERYRRSSKLGSTGTAGRAIWQDYKWLTTNSVNFEKRFAETHYVSLLAAHSYETARYDDIRVTGTGFISDLLPNVGSAATNTGNATGKAWGLESYIFRGNYRYKDKYLFEGTLRRDGSSRFDGNNRYGNFWAVSGGWIMSEEQFIRDLGFIDYMKVTASYGVTGNDRIGYYDYMGLYTAGVDANYGGNAGLRPTQIRNPKLSWEESRQMDLGLAVHVLDNRLQVAVNYYSKHSENLLLYVVVPSTTGFGFATRNAGEMRNRGVDLQITGVPVKTRDLQWTTTLNLGYLNNKVLSLPPDNRDDEGRNYILSSYNGQRVLQGHSLNTFYLLRYKGINPETGDPEWYTKDGKTTSTPAAKDQTIAGSAMPKWTGGFNNTVRYKQFDLGVNFYFSYGNKVMLTEFKELDNVYKNVATNVSRDLLNYWQKPGDQAFAPSATSASWKNGNSFAQQSTAQLFDGSFLRLKTLSLGYNVPAGLLNNTHILSGARLYVMGQNLWTVKSKHFRGADPEVSQYGTNAQVAGESYYSLPQPKSITVGANLIF</sequence>
<keyword evidence="2 7" id="KW-0813">Transport</keyword>
<evidence type="ECO:0000256" key="3">
    <source>
        <dbReference type="ARBA" id="ARBA00022452"/>
    </source>
</evidence>
<dbReference type="SUPFAM" id="SSF49464">
    <property type="entry name" value="Carboxypeptidase regulatory domain-like"/>
    <property type="match status" value="1"/>
</dbReference>
<protein>
    <submittedName>
        <fullName evidence="10">SusC/RagA family TonB-linked outer membrane protein</fullName>
    </submittedName>
</protein>
<evidence type="ECO:0000256" key="4">
    <source>
        <dbReference type="ARBA" id="ARBA00022692"/>
    </source>
</evidence>
<comment type="subcellular location">
    <subcellularLocation>
        <location evidence="1 7">Cell outer membrane</location>
        <topology evidence="1 7">Multi-pass membrane protein</topology>
    </subcellularLocation>
</comment>
<keyword evidence="8" id="KW-0732">Signal</keyword>
<comment type="similarity">
    <text evidence="7">Belongs to the TonB-dependent receptor family.</text>
</comment>
<dbReference type="Gene3D" id="2.60.40.1120">
    <property type="entry name" value="Carboxypeptidase-like, regulatory domain"/>
    <property type="match status" value="1"/>
</dbReference>
<keyword evidence="5 7" id="KW-0472">Membrane</keyword>
<feature type="chain" id="PRO_5047252471" evidence="8">
    <location>
        <begin position="21"/>
        <end position="997"/>
    </location>
</feature>
<dbReference type="SUPFAM" id="SSF56935">
    <property type="entry name" value="Porins"/>
    <property type="match status" value="1"/>
</dbReference>